<dbReference type="Gene3D" id="1.10.238.10">
    <property type="entry name" value="EF-hand"/>
    <property type="match status" value="1"/>
</dbReference>
<evidence type="ECO:0000256" key="1">
    <source>
        <dbReference type="SAM" id="MobiDB-lite"/>
    </source>
</evidence>
<dbReference type="PROSITE" id="PS00018">
    <property type="entry name" value="EF_HAND_1"/>
    <property type="match status" value="1"/>
</dbReference>
<comment type="caution">
    <text evidence="4">The sequence shown here is derived from an EMBL/GenBank/DDBJ whole genome shotgun (WGS) entry which is preliminary data.</text>
</comment>
<feature type="compositionally biased region" description="Basic and acidic residues" evidence="1">
    <location>
        <begin position="31"/>
        <end position="50"/>
    </location>
</feature>
<sequence length="322" mass="35651">MKLQGIGTAIVLFLFCSISALAWSQMAETHPIGDENGRDLNRYECSDGGRRPGPPPANHPYTNADDHERPPHPLLELFDNDHDGELSRDEIEAATPMLHEMDNNRDGKLTHEELPRPKHPGPNAPPNDRPQGNLAPPRENNNNTADASHKEIDMSKQPVGKVVIDRGYKTDPRDGGRPVKLIAAALGVEDDVFRQAFSKVQPARGGHPTPQRARANKEVLMNALKPHGVTNDRLDEVSNWYRYRPESGELWQHREASVTPVIENGKLLSVRVDNGGAGYISTPRIRVAGFEDVQLKCELEFGEDLESNGRIASITIEQATNT</sequence>
<feature type="compositionally biased region" description="Basic and acidic residues" evidence="1">
    <location>
        <begin position="99"/>
        <end position="116"/>
    </location>
</feature>
<proteinExistence type="predicted"/>
<gene>
    <name evidence="4" type="ORF">NB063_27135</name>
</gene>
<keyword evidence="5" id="KW-1185">Reference proteome</keyword>
<evidence type="ECO:0000313" key="4">
    <source>
        <dbReference type="EMBL" id="MCM2374309.1"/>
    </source>
</evidence>
<organism evidence="4 5">
    <name type="scientific">Aporhodopirellula aestuarii</name>
    <dbReference type="NCBI Taxonomy" id="2950107"/>
    <lineage>
        <taxon>Bacteria</taxon>
        <taxon>Pseudomonadati</taxon>
        <taxon>Planctomycetota</taxon>
        <taxon>Planctomycetia</taxon>
        <taxon>Pirellulales</taxon>
        <taxon>Pirellulaceae</taxon>
        <taxon>Aporhodopirellula</taxon>
    </lineage>
</organism>
<feature type="signal peptide" evidence="2">
    <location>
        <begin position="1"/>
        <end position="22"/>
    </location>
</feature>
<reference evidence="4 5" key="1">
    <citation type="journal article" date="2022" name="Syst. Appl. Microbiol.">
        <title>Rhodopirellula aestuarii sp. nov., a novel member of the genus Rhodopirellula isolated from brackish sediments collected in the Tagus River estuary, Portugal.</title>
        <authorList>
            <person name="Vitorino I.R."/>
            <person name="Klimek D."/>
            <person name="Calusinska M."/>
            <person name="Lobo-da-Cunha A."/>
            <person name="Vasconcelos V."/>
            <person name="Lage O.M."/>
        </authorList>
    </citation>
    <scope>NUCLEOTIDE SEQUENCE [LARGE SCALE GENOMIC DNA]</scope>
    <source>
        <strain evidence="4 5">ICT_H3.1</strain>
    </source>
</reference>
<protein>
    <recommendedName>
        <fullName evidence="3">EF-hand domain-containing protein</fullName>
    </recommendedName>
</protein>
<feature type="domain" description="EF-hand" evidence="3">
    <location>
        <begin position="75"/>
        <end position="92"/>
    </location>
</feature>
<evidence type="ECO:0000313" key="5">
    <source>
        <dbReference type="Proteomes" id="UP001202961"/>
    </source>
</evidence>
<dbReference type="SUPFAM" id="SSF47473">
    <property type="entry name" value="EF-hand"/>
    <property type="match status" value="1"/>
</dbReference>
<evidence type="ECO:0000259" key="3">
    <source>
        <dbReference type="Pfam" id="PF13202"/>
    </source>
</evidence>
<dbReference type="EMBL" id="JAMQBK010000083">
    <property type="protein sequence ID" value="MCM2374309.1"/>
    <property type="molecule type" value="Genomic_DNA"/>
</dbReference>
<dbReference type="RefSeq" id="WP_250932198.1">
    <property type="nucleotide sequence ID" value="NZ_JAMQBK010000083.1"/>
</dbReference>
<dbReference type="InterPro" id="IPR018247">
    <property type="entry name" value="EF_Hand_1_Ca_BS"/>
</dbReference>
<feature type="region of interest" description="Disordered" evidence="1">
    <location>
        <begin position="30"/>
        <end position="80"/>
    </location>
</feature>
<evidence type="ECO:0000256" key="2">
    <source>
        <dbReference type="SAM" id="SignalP"/>
    </source>
</evidence>
<feature type="chain" id="PRO_5047214620" description="EF-hand domain-containing protein" evidence="2">
    <location>
        <begin position="23"/>
        <end position="322"/>
    </location>
</feature>
<accession>A0ABT0UBQ8</accession>
<dbReference type="InterPro" id="IPR002048">
    <property type="entry name" value="EF_hand_dom"/>
</dbReference>
<feature type="domain" description="EF-hand" evidence="3">
    <location>
        <begin position="99"/>
        <end position="114"/>
    </location>
</feature>
<keyword evidence="2" id="KW-0732">Signal</keyword>
<name>A0ABT0UBQ8_9BACT</name>
<dbReference type="InterPro" id="IPR011992">
    <property type="entry name" value="EF-hand-dom_pair"/>
</dbReference>
<feature type="region of interest" description="Disordered" evidence="1">
    <location>
        <begin position="96"/>
        <end position="155"/>
    </location>
</feature>
<dbReference type="Pfam" id="PF13202">
    <property type="entry name" value="EF-hand_5"/>
    <property type="match status" value="2"/>
</dbReference>
<dbReference type="Proteomes" id="UP001202961">
    <property type="component" value="Unassembled WGS sequence"/>
</dbReference>